<evidence type="ECO:0000256" key="1">
    <source>
        <dbReference type="ARBA" id="ARBA00004651"/>
    </source>
</evidence>
<dbReference type="PANTHER" id="PTHR30572:SF4">
    <property type="entry name" value="ABC TRANSPORTER PERMEASE YTRF"/>
    <property type="match status" value="1"/>
</dbReference>
<feature type="transmembrane region" description="Helical" evidence="7">
    <location>
        <begin position="673"/>
        <end position="697"/>
    </location>
</feature>
<comment type="similarity">
    <text evidence="6">Belongs to the ABC-4 integral membrane protein family.</text>
</comment>
<dbReference type="EMBL" id="VLLI01000008">
    <property type="protein sequence ID" value="TWI98817.1"/>
    <property type="molecule type" value="Genomic_DNA"/>
</dbReference>
<dbReference type="Pfam" id="PF02687">
    <property type="entry name" value="FtsX"/>
    <property type="match status" value="2"/>
</dbReference>
<feature type="transmembrane region" description="Helical" evidence="7">
    <location>
        <begin position="337"/>
        <end position="360"/>
    </location>
</feature>
<evidence type="ECO:0000256" key="7">
    <source>
        <dbReference type="SAM" id="Phobius"/>
    </source>
</evidence>
<dbReference type="Proteomes" id="UP000317010">
    <property type="component" value="Unassembled WGS sequence"/>
</dbReference>
<feature type="transmembrane region" description="Helical" evidence="7">
    <location>
        <begin position="757"/>
        <end position="777"/>
    </location>
</feature>
<dbReference type="InterPro" id="IPR003838">
    <property type="entry name" value="ABC3_permease_C"/>
</dbReference>
<keyword evidence="11" id="KW-1185">Reference proteome</keyword>
<keyword evidence="4 7" id="KW-1133">Transmembrane helix</keyword>
<feature type="domain" description="ABC3 transporter permease C-terminal" evidence="8">
    <location>
        <begin position="676"/>
        <end position="788"/>
    </location>
</feature>
<dbReference type="AlphaFoldDB" id="A0A562TZ27"/>
<evidence type="ECO:0000313" key="11">
    <source>
        <dbReference type="Proteomes" id="UP000317010"/>
    </source>
</evidence>
<organism evidence="10 11">
    <name type="scientific">Mucilaginibacter frigoritolerans</name>
    <dbReference type="NCBI Taxonomy" id="652788"/>
    <lineage>
        <taxon>Bacteria</taxon>
        <taxon>Pseudomonadati</taxon>
        <taxon>Bacteroidota</taxon>
        <taxon>Sphingobacteriia</taxon>
        <taxon>Sphingobacteriales</taxon>
        <taxon>Sphingobacteriaceae</taxon>
        <taxon>Mucilaginibacter</taxon>
    </lineage>
</organism>
<dbReference type="Pfam" id="PF12704">
    <property type="entry name" value="MacB_PCD"/>
    <property type="match status" value="2"/>
</dbReference>
<keyword evidence="3 7" id="KW-0812">Transmembrane</keyword>
<feature type="transmembrane region" description="Helical" evidence="7">
    <location>
        <begin position="709"/>
        <end position="737"/>
    </location>
</feature>
<dbReference type="PANTHER" id="PTHR30572">
    <property type="entry name" value="MEMBRANE COMPONENT OF TRANSPORTER-RELATED"/>
    <property type="match status" value="1"/>
</dbReference>
<evidence type="ECO:0000259" key="8">
    <source>
        <dbReference type="Pfam" id="PF02687"/>
    </source>
</evidence>
<reference evidence="10 11" key="1">
    <citation type="submission" date="2019-07" db="EMBL/GenBank/DDBJ databases">
        <title>Genomic Encyclopedia of Archaeal and Bacterial Type Strains, Phase II (KMG-II): from individual species to whole genera.</title>
        <authorList>
            <person name="Goeker M."/>
        </authorList>
    </citation>
    <scope>NUCLEOTIDE SEQUENCE [LARGE SCALE GENOMIC DNA]</scope>
    <source>
        <strain evidence="10 11">ATCC BAA-1854</strain>
    </source>
</reference>
<evidence type="ECO:0000256" key="2">
    <source>
        <dbReference type="ARBA" id="ARBA00022475"/>
    </source>
</evidence>
<feature type="transmembrane region" description="Helical" evidence="7">
    <location>
        <begin position="286"/>
        <end position="308"/>
    </location>
</feature>
<dbReference type="GO" id="GO:0022857">
    <property type="term" value="F:transmembrane transporter activity"/>
    <property type="evidence" value="ECO:0007669"/>
    <property type="project" value="TreeGrafter"/>
</dbReference>
<feature type="domain" description="MacB-like periplasmic core" evidence="9">
    <location>
        <begin position="20"/>
        <end position="243"/>
    </location>
</feature>
<feature type="transmembrane region" description="Helical" evidence="7">
    <location>
        <begin position="424"/>
        <end position="448"/>
    </location>
</feature>
<name>A0A562TZ27_9SPHI</name>
<evidence type="ECO:0000256" key="5">
    <source>
        <dbReference type="ARBA" id="ARBA00023136"/>
    </source>
</evidence>
<keyword evidence="2" id="KW-1003">Cell membrane</keyword>
<dbReference type="RefSeq" id="WP_144913784.1">
    <property type="nucleotide sequence ID" value="NZ_VLLI01000008.1"/>
</dbReference>
<dbReference type="InterPro" id="IPR050250">
    <property type="entry name" value="Macrolide_Exporter_MacB"/>
</dbReference>
<evidence type="ECO:0000256" key="3">
    <source>
        <dbReference type="ARBA" id="ARBA00022692"/>
    </source>
</evidence>
<comment type="subcellular location">
    <subcellularLocation>
        <location evidence="1">Cell membrane</location>
        <topology evidence="1">Multi-pass membrane protein</topology>
    </subcellularLocation>
</comment>
<feature type="domain" description="MacB-like periplasmic core" evidence="9">
    <location>
        <begin position="438"/>
        <end position="640"/>
    </location>
</feature>
<accession>A0A562TZ27</accession>
<evidence type="ECO:0000256" key="6">
    <source>
        <dbReference type="ARBA" id="ARBA00038076"/>
    </source>
</evidence>
<dbReference type="GO" id="GO:0005886">
    <property type="term" value="C:plasma membrane"/>
    <property type="evidence" value="ECO:0007669"/>
    <property type="project" value="UniProtKB-SubCell"/>
</dbReference>
<gene>
    <name evidence="10" type="ORF">JN11_03005</name>
</gene>
<evidence type="ECO:0000256" key="4">
    <source>
        <dbReference type="ARBA" id="ARBA00022989"/>
    </source>
</evidence>
<evidence type="ECO:0000259" key="9">
    <source>
        <dbReference type="Pfam" id="PF12704"/>
    </source>
</evidence>
<dbReference type="OrthoDB" id="1451596at2"/>
<feature type="transmembrane region" description="Helical" evidence="7">
    <location>
        <begin position="21"/>
        <end position="42"/>
    </location>
</feature>
<proteinExistence type="inferred from homology"/>
<feature type="transmembrane region" description="Helical" evidence="7">
    <location>
        <begin position="380"/>
        <end position="403"/>
    </location>
</feature>
<keyword evidence="5 7" id="KW-0472">Membrane</keyword>
<sequence>MIKNYLKIAWRNLIKNRASSFINIGGLAVGMSVAMLIGLWIWDELSFNKYHQNYDNIAQVMQNLTSNGTASTYKVIPLPLGAELHKNYHNDFKAIVMSSWSASHTLSVGEKKITSSGSFMEADAPSMFTLKMIKGTGTGLADPSSVLLSNSLSKKLFGDADPINKIIKLDGKNGLKVIGVYSDLPENTTLHQREIYFIGSWEYYTTNILSKSNLTDWGENDAQLFVQLAEHANMARISEKIRNIKLNHIDKSDLKYKPQLFLQPMNKWHLYAQFKNGINTGGKIQYVWLFGMIGLFVLLLACINFMNLSTARSEKRAKEVGIRKAIGSGRRQLIKQFYGESLMVAVFAFVIALFAVKLTLPFFNEIANKSIVILWTNPAFWIIGISFSLFTGVIAGSYPALYLSSFQPVKVLKGSFKAGRFAALPRKVLVVLQFSVSAVLIIGTIIVFKQIQFAKNRPVGYSRDGLVNIEMTTNDLHKQFKAMRANMLNAGVVTEVAESSDPVTDHSDNMRGLKWKGKDPDMSDDFAMVGVSPEYGKTVGWQFNDGRDFSSAYLTDSSGIILNEAAVQYMGLKNPVGEIVKIWNNKDYRVIGVVKNIVMDSPYDPAKQTIYYISKDAGNFLMLRINPKVSAHNALTKIEAICKTYSPSVPFAYHFADDEYTKKFADEEYIGKLASIFASLAIFISCIGLFGMASFMAEQRTKEIGVRKVLGATVLGLWTLLSADFVKLVIISLLIAIPTAWYFMHSWLQTYNFHVELSWWVFAATAFGAIIITLLTVSYQSIKAALTNPINSLKTE</sequence>
<comment type="caution">
    <text evidence="10">The sequence shown here is derived from an EMBL/GenBank/DDBJ whole genome shotgun (WGS) entry which is preliminary data.</text>
</comment>
<dbReference type="InterPro" id="IPR025857">
    <property type="entry name" value="MacB_PCD"/>
</dbReference>
<feature type="domain" description="ABC3 transporter permease C-terminal" evidence="8">
    <location>
        <begin position="292"/>
        <end position="408"/>
    </location>
</feature>
<protein>
    <submittedName>
        <fullName evidence="10">MacB-like protein</fullName>
    </submittedName>
</protein>
<evidence type="ECO:0000313" key="10">
    <source>
        <dbReference type="EMBL" id="TWI98817.1"/>
    </source>
</evidence>